<evidence type="ECO:0000313" key="2">
    <source>
        <dbReference type="EMBL" id="CAD9131005.1"/>
    </source>
</evidence>
<reference evidence="2" key="1">
    <citation type="submission" date="2021-01" db="EMBL/GenBank/DDBJ databases">
        <authorList>
            <person name="Corre E."/>
            <person name="Pelletier E."/>
            <person name="Niang G."/>
            <person name="Scheremetjew M."/>
            <person name="Finn R."/>
            <person name="Kale V."/>
            <person name="Holt S."/>
            <person name="Cochrane G."/>
            <person name="Meng A."/>
            <person name="Brown T."/>
            <person name="Cohen L."/>
        </authorList>
    </citation>
    <scope>NUCLEOTIDE SEQUENCE</scope>
    <source>
        <strain evidence="2">CCAP 1951/1</strain>
    </source>
</reference>
<feature type="compositionally biased region" description="Low complexity" evidence="1">
    <location>
        <begin position="39"/>
        <end position="54"/>
    </location>
</feature>
<protein>
    <submittedName>
        <fullName evidence="2">Uncharacterized protein</fullName>
    </submittedName>
</protein>
<feature type="compositionally biased region" description="Polar residues" evidence="1">
    <location>
        <begin position="29"/>
        <end position="38"/>
    </location>
</feature>
<evidence type="ECO:0000256" key="1">
    <source>
        <dbReference type="SAM" id="MobiDB-lite"/>
    </source>
</evidence>
<sequence length="293" mass="29784">MTASFVGPPPPMDLGPAGADSFAAPPALSNESIVWNASTATQARPGPAGGAAVADRSPNMGPATLSMRNFSFAGSTFANSPPGPRGERPPTTTSSTAGDTPSGARMTRRRTSLAGADAGMAADNFEAPKALRPAPAPAPSAPSPPDSESLSCTRNEISFGEMGIRIASDDGKGTTDGDEDDGTPKLPDMPPPPSLAATVQRLNDSMAGPSSTSPPGRGDRSPGNDLSRARSVRFAPDSPKEAANKESASADRSALAPKRAASSLLANNTTPAPADTPKFGRRSTVHNLDQQRT</sequence>
<name>A0A7S1QBW5_NEODS</name>
<dbReference type="EMBL" id="HBGF01033566">
    <property type="protein sequence ID" value="CAD9131005.1"/>
    <property type="molecule type" value="Transcribed_RNA"/>
</dbReference>
<feature type="compositionally biased region" description="Polar residues" evidence="1">
    <location>
        <begin position="200"/>
        <end position="214"/>
    </location>
</feature>
<proteinExistence type="predicted"/>
<gene>
    <name evidence="2" type="ORF">NDES1114_LOCUS22486</name>
</gene>
<feature type="region of interest" description="Disordered" evidence="1">
    <location>
        <begin position="1"/>
        <end position="293"/>
    </location>
</feature>
<accession>A0A7S1QBW5</accession>
<dbReference type="AlphaFoldDB" id="A0A7S1QBW5"/>
<feature type="compositionally biased region" description="Pro residues" evidence="1">
    <location>
        <begin position="134"/>
        <end position="145"/>
    </location>
</feature>
<organism evidence="2">
    <name type="scientific">Neobodo designis</name>
    <name type="common">Flagellated protozoan</name>
    <name type="synonym">Bodo designis</name>
    <dbReference type="NCBI Taxonomy" id="312471"/>
    <lineage>
        <taxon>Eukaryota</taxon>
        <taxon>Discoba</taxon>
        <taxon>Euglenozoa</taxon>
        <taxon>Kinetoplastea</taxon>
        <taxon>Metakinetoplastina</taxon>
        <taxon>Neobodonida</taxon>
        <taxon>Neobodo</taxon>
    </lineage>
</organism>
<feature type="compositionally biased region" description="Polar residues" evidence="1">
    <location>
        <begin position="66"/>
        <end position="79"/>
    </location>
</feature>